<keyword evidence="2" id="KW-0808">Transferase</keyword>
<gene>
    <name evidence="7" type="ORF">PHISCL_03667</name>
</gene>
<name>A0A3A2ZLI7_9EURO</name>
<evidence type="ECO:0000313" key="7">
    <source>
        <dbReference type="EMBL" id="RJE24012.1"/>
    </source>
</evidence>
<evidence type="ECO:0000259" key="6">
    <source>
        <dbReference type="PROSITE" id="PS50127"/>
    </source>
</evidence>
<organism evidence="7 8">
    <name type="scientific">Aspergillus sclerotialis</name>
    <dbReference type="NCBI Taxonomy" id="2070753"/>
    <lineage>
        <taxon>Eukaryota</taxon>
        <taxon>Fungi</taxon>
        <taxon>Dikarya</taxon>
        <taxon>Ascomycota</taxon>
        <taxon>Pezizomycotina</taxon>
        <taxon>Eurotiomycetes</taxon>
        <taxon>Eurotiomycetidae</taxon>
        <taxon>Eurotiales</taxon>
        <taxon>Aspergillaceae</taxon>
        <taxon>Aspergillus</taxon>
        <taxon>Aspergillus subgen. Polypaecilum</taxon>
    </lineage>
</organism>
<protein>
    <submittedName>
        <fullName evidence="7">Ubiquitin conjugating enzyme</fullName>
    </submittedName>
</protein>
<evidence type="ECO:0000256" key="3">
    <source>
        <dbReference type="ARBA" id="ARBA00022695"/>
    </source>
</evidence>
<dbReference type="SUPFAM" id="SSF56399">
    <property type="entry name" value="ADP-ribosylation"/>
    <property type="match status" value="1"/>
</dbReference>
<dbReference type="EMBL" id="MVGC01000097">
    <property type="protein sequence ID" value="RJE24012.1"/>
    <property type="molecule type" value="Genomic_DNA"/>
</dbReference>
<dbReference type="InterPro" id="IPR016135">
    <property type="entry name" value="UBQ-conjugating_enzyme/RWD"/>
</dbReference>
<keyword evidence="8" id="KW-1185">Reference proteome</keyword>
<keyword evidence="1" id="KW-0328">Glycosyltransferase</keyword>
<proteinExistence type="predicted"/>
<feature type="compositionally biased region" description="Polar residues" evidence="5">
    <location>
        <begin position="382"/>
        <end position="393"/>
    </location>
</feature>
<accession>A0A3A2ZLI7</accession>
<evidence type="ECO:0000313" key="8">
    <source>
        <dbReference type="Proteomes" id="UP000266188"/>
    </source>
</evidence>
<dbReference type="GO" id="GO:0016779">
    <property type="term" value="F:nucleotidyltransferase activity"/>
    <property type="evidence" value="ECO:0007669"/>
    <property type="project" value="UniProtKB-KW"/>
</dbReference>
<evidence type="ECO:0000256" key="1">
    <source>
        <dbReference type="ARBA" id="ARBA00022676"/>
    </source>
</evidence>
<dbReference type="PROSITE" id="PS50127">
    <property type="entry name" value="UBC_2"/>
    <property type="match status" value="1"/>
</dbReference>
<dbReference type="InterPro" id="IPR051838">
    <property type="entry name" value="ARTD_PARP"/>
</dbReference>
<keyword evidence="4" id="KW-0520">NAD</keyword>
<comment type="caution">
    <text evidence="7">The sequence shown here is derived from an EMBL/GenBank/DDBJ whole genome shotgun (WGS) entry which is preliminary data.</text>
</comment>
<dbReference type="CDD" id="cd23802">
    <property type="entry name" value="UBCc_UBE2Q"/>
    <property type="match status" value="1"/>
</dbReference>
<dbReference type="Gene3D" id="3.10.110.10">
    <property type="entry name" value="Ubiquitin Conjugating Enzyme"/>
    <property type="match status" value="1"/>
</dbReference>
<dbReference type="STRING" id="2070753.A0A3A2ZLI7"/>
<feature type="compositionally biased region" description="Acidic residues" evidence="5">
    <location>
        <begin position="395"/>
        <end position="408"/>
    </location>
</feature>
<evidence type="ECO:0000256" key="5">
    <source>
        <dbReference type="SAM" id="MobiDB-lite"/>
    </source>
</evidence>
<dbReference type="PANTHER" id="PTHR21328">
    <property type="entry name" value="POLY ADP-RIBOSE POLYMERASE FAMILY, MEMBER PARP"/>
    <property type="match status" value="1"/>
</dbReference>
<dbReference type="SUPFAM" id="SSF54495">
    <property type="entry name" value="UBC-like"/>
    <property type="match status" value="1"/>
</dbReference>
<feature type="region of interest" description="Disordered" evidence="5">
    <location>
        <begin position="372"/>
        <end position="408"/>
    </location>
</feature>
<dbReference type="InterPro" id="IPR000608">
    <property type="entry name" value="UBC"/>
</dbReference>
<dbReference type="Pfam" id="PF00644">
    <property type="entry name" value="PARP"/>
    <property type="match status" value="1"/>
</dbReference>
<dbReference type="AlphaFoldDB" id="A0A3A2ZLI7"/>
<dbReference type="FunFam" id="3.10.110.10:FF:000107">
    <property type="entry name" value="Ubiquitin conjugating enzyme, putative"/>
    <property type="match status" value="1"/>
</dbReference>
<dbReference type="Gene3D" id="3.90.228.10">
    <property type="match status" value="1"/>
</dbReference>
<keyword evidence="3" id="KW-0548">Nucleotidyltransferase</keyword>
<feature type="domain" description="UBC core" evidence="6">
    <location>
        <begin position="459"/>
        <end position="628"/>
    </location>
</feature>
<reference evidence="8" key="1">
    <citation type="submission" date="2017-02" db="EMBL/GenBank/DDBJ databases">
        <authorList>
            <person name="Tafer H."/>
            <person name="Lopandic K."/>
        </authorList>
    </citation>
    <scope>NUCLEOTIDE SEQUENCE [LARGE SCALE GENOMIC DNA]</scope>
    <source>
        <strain evidence="8">CBS 366.77</strain>
    </source>
</reference>
<sequence length="635" mass="71208">MSLGMGPNIEWEIRSHPYVVDLLISFAYSRAMSKQLTDFPAGPGFKFPRIFAGDLPHSTSYAATLDTSKMTILVKECPDLKTGDWILITIHASGRSWHGNRHLHCRIKDTKRNPLIQLCDPVYHGPPKFKQQDLSVVGKPVKFVVYDGNFDDIKADSAKRDTVIMLLETLPSVEEMASFVDSNLDKSNIMLLSSWKERISPSALDLLRWIVASNRSCIVYDDDPEHQVTDMKGYMQFRLAHGAPDKERRFLSAVNATSERLKLHNPTLFAWHGSALENWHSILREGLHFKKVIHGRTFGNGVYLSRSFTTSLEYARSKKKAPSVIVPQDSKHVPYGPNGSPITIPISAVGSRRIQAEAAKKPRRSNRISKISEKVKKRGSSRKGTISKTNTLPDASDEVAESDGDGDADSVATLAEDCEFLQLDKDTETAEADEADDVKSRKDEYLTKTDFRPGMLKESSVKLLGAPDLKVQEREPLHELGWYIDKELISNIYQWIVKLHSFDPELPLAKDLKKAKLTSIVLEFRFPSDFPLSPPFVRIIRPRMLPWRMGGGGQVTAGGPMCMELLTSSGWTPVTTIESLLMHVRVALSNTDPVPARLEAGNKNEYSVGEAVEAYKRVCNMHGWKIPADINKIDW</sequence>
<evidence type="ECO:0000256" key="2">
    <source>
        <dbReference type="ARBA" id="ARBA00022679"/>
    </source>
</evidence>
<evidence type="ECO:0000256" key="4">
    <source>
        <dbReference type="ARBA" id="ARBA00023027"/>
    </source>
</evidence>
<dbReference type="Proteomes" id="UP000266188">
    <property type="component" value="Unassembled WGS sequence"/>
</dbReference>
<dbReference type="GO" id="GO:0003950">
    <property type="term" value="F:NAD+ poly-ADP-ribosyltransferase activity"/>
    <property type="evidence" value="ECO:0007669"/>
    <property type="project" value="InterPro"/>
</dbReference>
<dbReference type="OrthoDB" id="109543at2759"/>
<dbReference type="InterPro" id="IPR012317">
    <property type="entry name" value="Poly(ADP-ribose)pol_cat_dom"/>
</dbReference>